<gene>
    <name evidence="3" type="ORF">E0F26_03440</name>
</gene>
<evidence type="ECO:0000256" key="1">
    <source>
        <dbReference type="SAM" id="SignalP"/>
    </source>
</evidence>
<proteinExistence type="predicted"/>
<dbReference type="Pfam" id="PF13511">
    <property type="entry name" value="DUF4124"/>
    <property type="match status" value="1"/>
</dbReference>
<dbReference type="Gene3D" id="2.60.40.10">
    <property type="entry name" value="Immunoglobulins"/>
    <property type="match status" value="1"/>
</dbReference>
<feature type="domain" description="DUF4124" evidence="2">
    <location>
        <begin position="26"/>
        <end position="74"/>
    </location>
</feature>
<dbReference type="Proteomes" id="UP001317963">
    <property type="component" value="Chromosome"/>
</dbReference>
<sequence length="189" mass="20337">MHQYSAKTHPRRSSMKKCLCLLAATILAFSSLANAQIYKSVDANGVVTFSDKPPAKERGAAEEMNLPTQVNTAQALSVVPAEPEASGDMEEMAERKLSITRPSDNATIPMGAGIFDVLVKASAKLGDGETVALYLDGEKVDDAQTTLQWTLSYVIRGAHKLEAKWFAKDGSVLAVSEPITVFVLRPSIL</sequence>
<dbReference type="EMBL" id="CP036501">
    <property type="protein sequence ID" value="UZP73853.1"/>
    <property type="molecule type" value="Genomic_DNA"/>
</dbReference>
<dbReference type="InterPro" id="IPR025392">
    <property type="entry name" value="DUF4124"/>
</dbReference>
<dbReference type="InterPro" id="IPR013783">
    <property type="entry name" value="Ig-like_fold"/>
</dbReference>
<evidence type="ECO:0000259" key="2">
    <source>
        <dbReference type="Pfam" id="PF13511"/>
    </source>
</evidence>
<organism evidence="3 4">
    <name type="scientific">Candidatus Paraluminiphilus aquimaris</name>
    <dbReference type="NCBI Taxonomy" id="2518994"/>
    <lineage>
        <taxon>Bacteria</taxon>
        <taxon>Pseudomonadati</taxon>
        <taxon>Pseudomonadota</taxon>
        <taxon>Gammaproteobacteria</taxon>
        <taxon>Cellvibrionales</taxon>
        <taxon>Halieaceae</taxon>
        <taxon>Candidatus Paraluminiphilus</taxon>
    </lineage>
</organism>
<feature type="signal peptide" evidence="1">
    <location>
        <begin position="1"/>
        <end position="35"/>
    </location>
</feature>
<feature type="chain" id="PRO_5045740207" evidence="1">
    <location>
        <begin position="36"/>
        <end position="189"/>
    </location>
</feature>
<name>A0ABY6Q4G8_9GAMM</name>
<keyword evidence="4" id="KW-1185">Reference proteome</keyword>
<keyword evidence="1" id="KW-0732">Signal</keyword>
<evidence type="ECO:0000313" key="3">
    <source>
        <dbReference type="EMBL" id="UZP73853.1"/>
    </source>
</evidence>
<accession>A0ABY6Q4G8</accession>
<reference evidence="3 4" key="1">
    <citation type="submission" date="2019-02" db="EMBL/GenBank/DDBJ databases">
        <title>Halieaceae_genomes.</title>
        <authorList>
            <person name="Li S.-H."/>
        </authorList>
    </citation>
    <scope>NUCLEOTIDE SEQUENCE [LARGE SCALE GENOMIC DNA]</scope>
    <source>
        <strain evidence="3 4">JH123</strain>
    </source>
</reference>
<protein>
    <submittedName>
        <fullName evidence="3">DUF4124 domain-containing protein</fullName>
    </submittedName>
</protein>
<evidence type="ECO:0000313" key="4">
    <source>
        <dbReference type="Proteomes" id="UP001317963"/>
    </source>
</evidence>